<accession>A0A6L9L740</accession>
<comment type="caution">
    <text evidence="2">The sequence shown here is derived from an EMBL/GenBank/DDBJ whole genome shotgun (WGS) entry which is preliminary data.</text>
</comment>
<evidence type="ECO:0008006" key="4">
    <source>
        <dbReference type="Google" id="ProtNLM"/>
    </source>
</evidence>
<organism evidence="2 3">
    <name type="scientific">Spirosoma terrae</name>
    <dbReference type="NCBI Taxonomy" id="1968276"/>
    <lineage>
        <taxon>Bacteria</taxon>
        <taxon>Pseudomonadati</taxon>
        <taxon>Bacteroidota</taxon>
        <taxon>Cytophagia</taxon>
        <taxon>Cytophagales</taxon>
        <taxon>Cytophagaceae</taxon>
        <taxon>Spirosoma</taxon>
    </lineage>
</organism>
<feature type="chain" id="PRO_5027003488" description="DUF4595 domain-containing protein" evidence="1">
    <location>
        <begin position="21"/>
        <end position="301"/>
    </location>
</feature>
<feature type="signal peptide" evidence="1">
    <location>
        <begin position="1"/>
        <end position="20"/>
    </location>
</feature>
<reference evidence="2 3" key="1">
    <citation type="submission" date="2020-02" db="EMBL/GenBank/DDBJ databases">
        <title>Draft genome sequence of two Spirosoma agri KCTC 52727 and Spirosoma terrae KCTC 52035.</title>
        <authorList>
            <person name="Rojas J."/>
            <person name="Ambika Manirajan B."/>
            <person name="Suarez C."/>
            <person name="Ratering S."/>
            <person name="Schnell S."/>
        </authorList>
    </citation>
    <scope>NUCLEOTIDE SEQUENCE [LARGE SCALE GENOMIC DNA]</scope>
    <source>
        <strain evidence="2 3">KCTC 52035</strain>
    </source>
</reference>
<name>A0A6L9L740_9BACT</name>
<dbReference type="RefSeq" id="WP_163944823.1">
    <property type="nucleotide sequence ID" value="NZ_JAAFZH010000002.1"/>
</dbReference>
<dbReference type="AlphaFoldDB" id="A0A6L9L740"/>
<dbReference type="Gene3D" id="2.180.10.10">
    <property type="entry name" value="RHS repeat-associated core"/>
    <property type="match status" value="1"/>
</dbReference>
<keyword evidence="1" id="KW-0732">Signal</keyword>
<evidence type="ECO:0000256" key="1">
    <source>
        <dbReference type="SAM" id="SignalP"/>
    </source>
</evidence>
<sequence length="301" mass="34420">MRFLFRISISFTLFAFLLQACQSNQPEPVTQLQNPSDSLSALVTQDDSLIKVTIPDFVAVINASVTPKGKLDRIITTYAGANPTSLTINFPYDTRQRIIGRSVLNSPSKGVDNAVIYEYKNDKPYRTFTKVIQPGGTSFYFMEQMVYDAKERHSAHLLYRVELDGQARVLERNTLIYDSANRLIEVKDPNGYHVGQLFDYKGDNMTLMSHKYANGTISTVKTEFQYDNKPNVLKGIYWTLNLGYIHQNMSMNNLLSRTFKDTLTTPQPTTYVTEYDTQNRLVRRSTTSSLGLVTDRYFFKN</sequence>
<proteinExistence type="predicted"/>
<protein>
    <recommendedName>
        <fullName evidence="4">DUF4595 domain-containing protein</fullName>
    </recommendedName>
</protein>
<evidence type="ECO:0000313" key="3">
    <source>
        <dbReference type="Proteomes" id="UP000474175"/>
    </source>
</evidence>
<keyword evidence="3" id="KW-1185">Reference proteome</keyword>
<dbReference type="PROSITE" id="PS51257">
    <property type="entry name" value="PROKAR_LIPOPROTEIN"/>
    <property type="match status" value="1"/>
</dbReference>
<evidence type="ECO:0000313" key="2">
    <source>
        <dbReference type="EMBL" id="NDU94583.1"/>
    </source>
</evidence>
<dbReference type="Proteomes" id="UP000474175">
    <property type="component" value="Unassembled WGS sequence"/>
</dbReference>
<gene>
    <name evidence="2" type="ORF">GK108_06825</name>
</gene>
<dbReference type="EMBL" id="JAAFZH010000002">
    <property type="protein sequence ID" value="NDU94583.1"/>
    <property type="molecule type" value="Genomic_DNA"/>
</dbReference>